<dbReference type="PANTHER" id="PTHR35849">
    <property type="entry name" value="BLR2341 PROTEIN"/>
    <property type="match status" value="1"/>
</dbReference>
<name>A0A6I6E4A6_THETI</name>
<dbReference type="Proteomes" id="UP000426424">
    <property type="component" value="Chromosome"/>
</dbReference>
<dbReference type="PANTHER" id="PTHR35849:SF2">
    <property type="entry name" value="BLR2341 PROTEIN"/>
    <property type="match status" value="1"/>
</dbReference>
<dbReference type="Gene3D" id="3.30.750.24">
    <property type="entry name" value="STAS domain"/>
    <property type="match status" value="1"/>
</dbReference>
<organism evidence="2 3">
    <name type="scientific">Thermochromatium tepidum ATCC 43061</name>
    <dbReference type="NCBI Taxonomy" id="316276"/>
    <lineage>
        <taxon>Bacteria</taxon>
        <taxon>Pseudomonadati</taxon>
        <taxon>Pseudomonadota</taxon>
        <taxon>Gammaproteobacteria</taxon>
        <taxon>Chromatiales</taxon>
        <taxon>Chromatiaceae</taxon>
        <taxon>Thermochromatium</taxon>
    </lineage>
</organism>
<evidence type="ECO:0000313" key="3">
    <source>
        <dbReference type="Proteomes" id="UP000426424"/>
    </source>
</evidence>
<dbReference type="EMBL" id="CP039268">
    <property type="protein sequence ID" value="QGU32592.1"/>
    <property type="molecule type" value="Genomic_DNA"/>
</dbReference>
<gene>
    <name evidence="2" type="ORF">E6P07_06085</name>
</gene>
<accession>A0A6I6E4A6</accession>
<proteinExistence type="predicted"/>
<dbReference type="RefSeq" id="WP_153974788.1">
    <property type="nucleotide sequence ID" value="NZ_CP039268.1"/>
</dbReference>
<feature type="domain" description="STAS" evidence="1">
    <location>
        <begin position="11"/>
        <end position="106"/>
    </location>
</feature>
<dbReference type="KEGG" id="ttp:E6P07_06085"/>
<evidence type="ECO:0000313" key="2">
    <source>
        <dbReference type="EMBL" id="QGU32592.1"/>
    </source>
</evidence>
<evidence type="ECO:0000259" key="1">
    <source>
        <dbReference type="PROSITE" id="PS50801"/>
    </source>
</evidence>
<dbReference type="InterPro" id="IPR052746">
    <property type="entry name" value="MlaB_ABC_Transporter"/>
</dbReference>
<reference evidence="2 3" key="1">
    <citation type="submission" date="2019-12" db="EMBL/GenBank/DDBJ databases">
        <title>The complete genome of the thermophilic, anoxygenic phototrophic gammaproteobacterium Thermochromatium tepidum.</title>
        <authorList>
            <person name="Sattley W.M."/>
            <person name="Swingley W.D."/>
            <person name="Burchell B.M."/>
            <person name="Gurbani S.A."/>
            <person name="Kujawa C.M."/>
            <person name="Nuccio D.A."/>
            <person name="Schladweiler J."/>
            <person name="Shaffer K.N."/>
            <person name="Stokes L.M."/>
            <person name="Touchman J.W."/>
            <person name="Blankenship R.E."/>
            <person name="Madigan M.T."/>
        </authorList>
    </citation>
    <scope>NUCLEOTIDE SEQUENCE [LARGE SCALE GENOMIC DNA]</scope>
    <source>
        <strain evidence="2 3">ATCC 43061</strain>
    </source>
</reference>
<dbReference type="PROSITE" id="PS50801">
    <property type="entry name" value="STAS"/>
    <property type="match status" value="1"/>
</dbReference>
<dbReference type="SUPFAM" id="SSF52091">
    <property type="entry name" value="SpoIIaa-like"/>
    <property type="match status" value="1"/>
</dbReference>
<dbReference type="OrthoDB" id="3296574at2"/>
<dbReference type="InterPro" id="IPR058548">
    <property type="entry name" value="MlaB-like_STAS"/>
</dbReference>
<protein>
    <submittedName>
        <fullName evidence="2">STAS domain-containing protein</fullName>
    </submittedName>
</protein>
<sequence>MDAQPDCPDQLRLTGELTIYTVAEILTRLRAPLAEHPVLALDLSEVTELDGAGLQLLLWLRETARARGSALHLVAPNPAVRRVIELLQLHNRFDLDAADAAAGGGA</sequence>
<dbReference type="AlphaFoldDB" id="A0A6I6E4A6"/>
<dbReference type="Pfam" id="PF13466">
    <property type="entry name" value="STAS_2"/>
    <property type="match status" value="1"/>
</dbReference>
<dbReference type="CDD" id="cd07043">
    <property type="entry name" value="STAS_anti-anti-sigma_factors"/>
    <property type="match status" value="1"/>
</dbReference>
<dbReference type="InterPro" id="IPR002645">
    <property type="entry name" value="STAS_dom"/>
</dbReference>
<dbReference type="InterPro" id="IPR036513">
    <property type="entry name" value="STAS_dom_sf"/>
</dbReference>
<keyword evidence="3" id="KW-1185">Reference proteome</keyword>